<feature type="domain" description="Ribosomal protein L9" evidence="8">
    <location>
        <begin position="13"/>
        <end position="40"/>
    </location>
</feature>
<protein>
    <recommendedName>
        <fullName evidence="6 7">Large ribosomal subunit protein bL9</fullName>
    </recommendedName>
</protein>
<name>A0A6M5Y5E4_9BACT</name>
<organism evidence="9 10">
    <name type="scientific">Spirosoma taeanense</name>
    <dbReference type="NCBI Taxonomy" id="2735870"/>
    <lineage>
        <taxon>Bacteria</taxon>
        <taxon>Pseudomonadati</taxon>
        <taxon>Bacteroidota</taxon>
        <taxon>Cytophagia</taxon>
        <taxon>Cytophagales</taxon>
        <taxon>Cytophagaceae</taxon>
        <taxon>Spirosoma</taxon>
    </lineage>
</organism>
<dbReference type="EMBL" id="CP053435">
    <property type="protein sequence ID" value="QJW89015.1"/>
    <property type="molecule type" value="Genomic_DNA"/>
</dbReference>
<proteinExistence type="inferred from homology"/>
<dbReference type="GO" id="GO:0006412">
    <property type="term" value="P:translation"/>
    <property type="evidence" value="ECO:0007669"/>
    <property type="project" value="UniProtKB-UniRule"/>
</dbReference>
<dbReference type="GO" id="GO:0003735">
    <property type="term" value="F:structural constituent of ribosome"/>
    <property type="evidence" value="ECO:0007669"/>
    <property type="project" value="InterPro"/>
</dbReference>
<evidence type="ECO:0000256" key="2">
    <source>
        <dbReference type="ARBA" id="ARBA00022730"/>
    </source>
</evidence>
<dbReference type="RefSeq" id="WP_171738854.1">
    <property type="nucleotide sequence ID" value="NZ_CP053435.1"/>
</dbReference>
<dbReference type="KEGG" id="stae:HNV11_06245"/>
<dbReference type="HAMAP" id="MF_00503">
    <property type="entry name" value="Ribosomal_bL9"/>
    <property type="match status" value="1"/>
</dbReference>
<evidence type="ECO:0000256" key="6">
    <source>
        <dbReference type="ARBA" id="ARBA00035292"/>
    </source>
</evidence>
<dbReference type="InterPro" id="IPR020069">
    <property type="entry name" value="Ribosomal_bL9_C"/>
</dbReference>
<evidence type="ECO:0000256" key="5">
    <source>
        <dbReference type="ARBA" id="ARBA00023274"/>
    </source>
</evidence>
<dbReference type="InterPro" id="IPR036935">
    <property type="entry name" value="Ribosomal_bL9_N_sf"/>
</dbReference>
<dbReference type="Pfam" id="PF03948">
    <property type="entry name" value="Ribosomal_L9_C"/>
    <property type="match status" value="1"/>
</dbReference>
<dbReference type="InterPro" id="IPR020070">
    <property type="entry name" value="Ribosomal_bL9_N"/>
</dbReference>
<evidence type="ECO:0000259" key="8">
    <source>
        <dbReference type="PROSITE" id="PS00651"/>
    </source>
</evidence>
<evidence type="ECO:0000256" key="7">
    <source>
        <dbReference type="HAMAP-Rule" id="MF_00503"/>
    </source>
</evidence>
<comment type="function">
    <text evidence="7">Binds to the 23S rRNA.</text>
</comment>
<keyword evidence="2 7" id="KW-0699">rRNA-binding</keyword>
<dbReference type="InterPro" id="IPR020594">
    <property type="entry name" value="Ribosomal_bL9_bac/chp"/>
</dbReference>
<dbReference type="Proteomes" id="UP000502756">
    <property type="component" value="Chromosome"/>
</dbReference>
<dbReference type="GO" id="GO:0019843">
    <property type="term" value="F:rRNA binding"/>
    <property type="evidence" value="ECO:0007669"/>
    <property type="project" value="UniProtKB-UniRule"/>
</dbReference>
<accession>A0A6M5Y5E4</accession>
<dbReference type="PANTHER" id="PTHR21368">
    <property type="entry name" value="50S RIBOSOMAL PROTEIN L9"/>
    <property type="match status" value="1"/>
</dbReference>
<keyword evidence="5 7" id="KW-0687">Ribonucleoprotein</keyword>
<keyword evidence="10" id="KW-1185">Reference proteome</keyword>
<keyword evidence="3 7" id="KW-0694">RNA-binding</keyword>
<dbReference type="GO" id="GO:1990904">
    <property type="term" value="C:ribonucleoprotein complex"/>
    <property type="evidence" value="ECO:0007669"/>
    <property type="project" value="UniProtKB-KW"/>
</dbReference>
<dbReference type="InterPro" id="IPR000244">
    <property type="entry name" value="Ribosomal_bL9"/>
</dbReference>
<dbReference type="SUPFAM" id="SSF55658">
    <property type="entry name" value="L9 N-domain-like"/>
    <property type="match status" value="1"/>
</dbReference>
<sequence length="147" mass="16036">MEIILKTDIAGLGYKNDTVTVKPGYGRNYLIPQGYAMMATDSNKKIVAENIRQAAHKAEKIKNDAQAIADGIGDMTLTIPAKAGDSGKIFGRVTNTQVADALREKGFDIDRKKITVDDVKTLGTYEASLDLHKDVKHKVKFEVVAAE</sequence>
<dbReference type="Gene3D" id="3.10.430.100">
    <property type="entry name" value="Ribosomal protein L9, C-terminal domain"/>
    <property type="match status" value="1"/>
</dbReference>
<evidence type="ECO:0000313" key="9">
    <source>
        <dbReference type="EMBL" id="QJW89015.1"/>
    </source>
</evidence>
<gene>
    <name evidence="7" type="primary">rplI</name>
    <name evidence="9" type="ORF">HNV11_06245</name>
</gene>
<evidence type="ECO:0000256" key="4">
    <source>
        <dbReference type="ARBA" id="ARBA00022980"/>
    </source>
</evidence>
<dbReference type="InterPro" id="IPR009027">
    <property type="entry name" value="Ribosomal_bL9/RNase_H1_N"/>
</dbReference>
<evidence type="ECO:0000256" key="1">
    <source>
        <dbReference type="ARBA" id="ARBA00010605"/>
    </source>
</evidence>
<reference evidence="9 10" key="1">
    <citation type="submission" date="2020-05" db="EMBL/GenBank/DDBJ databases">
        <title>Genome sequencing of Spirosoma sp. TS118.</title>
        <authorList>
            <person name="Lee J.-H."/>
            <person name="Jeong S."/>
            <person name="Zhao L."/>
            <person name="Jung J.-H."/>
            <person name="Kim M.-K."/>
            <person name="Lim S."/>
        </authorList>
    </citation>
    <scope>NUCLEOTIDE SEQUENCE [LARGE SCALE GENOMIC DNA]</scope>
    <source>
        <strain evidence="9 10">TS118</strain>
    </source>
</reference>
<dbReference type="InterPro" id="IPR036791">
    <property type="entry name" value="Ribosomal_bL9_C_sf"/>
</dbReference>
<keyword evidence="4 7" id="KW-0689">Ribosomal protein</keyword>
<dbReference type="SUPFAM" id="SSF55653">
    <property type="entry name" value="Ribosomal protein L9 C-domain"/>
    <property type="match status" value="1"/>
</dbReference>
<dbReference type="Pfam" id="PF01281">
    <property type="entry name" value="Ribosomal_L9_N"/>
    <property type="match status" value="1"/>
</dbReference>
<evidence type="ECO:0000256" key="3">
    <source>
        <dbReference type="ARBA" id="ARBA00022884"/>
    </source>
</evidence>
<dbReference type="Gene3D" id="3.40.5.10">
    <property type="entry name" value="Ribosomal protein L9, N-terminal domain"/>
    <property type="match status" value="1"/>
</dbReference>
<dbReference type="GO" id="GO:0005840">
    <property type="term" value="C:ribosome"/>
    <property type="evidence" value="ECO:0007669"/>
    <property type="project" value="UniProtKB-KW"/>
</dbReference>
<dbReference type="NCBIfam" id="TIGR00158">
    <property type="entry name" value="L9"/>
    <property type="match status" value="1"/>
</dbReference>
<evidence type="ECO:0000313" key="10">
    <source>
        <dbReference type="Proteomes" id="UP000502756"/>
    </source>
</evidence>
<dbReference type="PROSITE" id="PS00651">
    <property type="entry name" value="RIBOSOMAL_L9"/>
    <property type="match status" value="1"/>
</dbReference>
<comment type="similarity">
    <text evidence="1 7">Belongs to the bacterial ribosomal protein bL9 family.</text>
</comment>
<dbReference type="AlphaFoldDB" id="A0A6M5Y5E4"/>